<organism evidence="10 11">
    <name type="scientific">Microbacterium pseudoresistens</name>
    <dbReference type="NCBI Taxonomy" id="640634"/>
    <lineage>
        <taxon>Bacteria</taxon>
        <taxon>Bacillati</taxon>
        <taxon>Actinomycetota</taxon>
        <taxon>Actinomycetes</taxon>
        <taxon>Micrococcales</taxon>
        <taxon>Microbacteriaceae</taxon>
        <taxon>Microbacterium</taxon>
    </lineage>
</organism>
<evidence type="ECO:0000256" key="3">
    <source>
        <dbReference type="ARBA" id="ARBA00022801"/>
    </source>
</evidence>
<feature type="binding site" evidence="7">
    <location>
        <position position="264"/>
    </location>
    <ligand>
        <name>substrate</name>
    </ligand>
</feature>
<feature type="binding site" evidence="8">
    <location>
        <position position="208"/>
    </location>
    <ligand>
        <name>Zn(2+)</name>
        <dbReference type="ChEBI" id="CHEBI:29105"/>
    </ligand>
</feature>
<dbReference type="SUPFAM" id="SSF51338">
    <property type="entry name" value="Composite domain of metallo-dependent hydrolases"/>
    <property type="match status" value="1"/>
</dbReference>
<comment type="caution">
    <text evidence="10">The sequence shown here is derived from an EMBL/GenBank/DDBJ whole genome shotgun (WGS) entry which is preliminary data.</text>
</comment>
<comment type="cofactor">
    <cofactor evidence="8">
        <name>a divalent metal cation</name>
        <dbReference type="ChEBI" id="CHEBI:60240"/>
    </cofactor>
    <text evidence="8">Binds 1 divalent metal cation per subunit.</text>
</comment>
<dbReference type="InterPro" id="IPR032466">
    <property type="entry name" value="Metal_Hydrolase"/>
</dbReference>
<keyword evidence="3 5" id="KW-0378">Hydrolase</keyword>
<feature type="binding site" evidence="8">
    <location>
        <position position="142"/>
    </location>
    <ligand>
        <name>Zn(2+)</name>
        <dbReference type="ChEBI" id="CHEBI:29105"/>
    </ligand>
</feature>
<gene>
    <name evidence="10" type="ORF">BKA02_000470</name>
</gene>
<sequence>MTDRTTDSTTDGSLIVHSARVVSGGEVADDAWVRFERGEVVARGDGDGWQPADRVVDAREAAGPGAVLMPGFIDIHGHGGAGAAYDDGVDAIRTARAVHRAHGTTRAVVSLVTGTLDGMAAAVSAIAALTASDVDILGSHLEGPFLDPGHKGAHDPALLRAPAPADVQRLLDAGRGTVRQVTLAPELPGGLDAVRQVVAAGAAAAVGHTDADDDVMRAAFDAGATILTHAFNAMRPIHHRDPGPVLTAAADRRVVLEAIADDIHLHPSVLKLVFDEAPGRVALVTDAMAAAGAADGDYLLGALEVAVRDGVARLENGAIAGSTLTQEVALRRAYAAGVPLAAAVEALTATPARAIGLGGRLGALEAGFAGDAVLADAHLRVTRVWTGTAV</sequence>
<keyword evidence="11" id="KW-1185">Reference proteome</keyword>
<evidence type="ECO:0000259" key="9">
    <source>
        <dbReference type="Pfam" id="PF01979"/>
    </source>
</evidence>
<comment type="similarity">
    <text evidence="1 5">Belongs to the metallo-dependent hydrolases superfamily. NagA family.</text>
</comment>
<protein>
    <submittedName>
        <fullName evidence="10">N-acetylglucosamine-6-phosphate deacetylase</fullName>
        <ecNumber evidence="10">3.5.1.25</ecNumber>
    </submittedName>
</protein>
<evidence type="ECO:0000256" key="4">
    <source>
        <dbReference type="ARBA" id="ARBA00023277"/>
    </source>
</evidence>
<dbReference type="EC" id="3.5.1.25" evidence="10"/>
<dbReference type="GO" id="GO:0046872">
    <property type="term" value="F:metal ion binding"/>
    <property type="evidence" value="ECO:0007669"/>
    <property type="project" value="UniProtKB-KW"/>
</dbReference>
<evidence type="ECO:0000256" key="7">
    <source>
        <dbReference type="PIRSR" id="PIRSR038994-2"/>
    </source>
</evidence>
<dbReference type="GO" id="GO:0006046">
    <property type="term" value="P:N-acetylglucosamine catabolic process"/>
    <property type="evidence" value="ECO:0007669"/>
    <property type="project" value="TreeGrafter"/>
</dbReference>
<keyword evidence="4 5" id="KW-0119">Carbohydrate metabolism</keyword>
<feature type="active site" description="Proton donor/acceptor" evidence="6">
    <location>
        <position position="286"/>
    </location>
</feature>
<evidence type="ECO:0000313" key="11">
    <source>
        <dbReference type="Proteomes" id="UP000552045"/>
    </source>
</evidence>
<dbReference type="InterPro" id="IPR011059">
    <property type="entry name" value="Metal-dep_hydrolase_composite"/>
</dbReference>
<evidence type="ECO:0000256" key="1">
    <source>
        <dbReference type="ARBA" id="ARBA00010716"/>
    </source>
</evidence>
<feature type="domain" description="Amidohydrolase-related" evidence="9">
    <location>
        <begin position="67"/>
        <end position="377"/>
    </location>
</feature>
<feature type="binding site" evidence="7">
    <location>
        <position position="240"/>
    </location>
    <ligand>
        <name>substrate</name>
    </ligand>
</feature>
<accession>A0A7Y9ET08</accession>
<proteinExistence type="inferred from homology"/>
<dbReference type="Pfam" id="PF01979">
    <property type="entry name" value="Amidohydro_1"/>
    <property type="match status" value="1"/>
</dbReference>
<reference evidence="10 11" key="1">
    <citation type="submission" date="2020-07" db="EMBL/GenBank/DDBJ databases">
        <title>Sequencing the genomes of 1000 actinobacteria strains.</title>
        <authorList>
            <person name="Klenk H.-P."/>
        </authorList>
    </citation>
    <scope>NUCLEOTIDE SEQUENCE [LARGE SCALE GENOMIC DNA]</scope>
    <source>
        <strain evidence="10 11">DSM 22185</strain>
    </source>
</reference>
<dbReference type="Gene3D" id="2.30.40.10">
    <property type="entry name" value="Urease, subunit C, domain 1"/>
    <property type="match status" value="1"/>
</dbReference>
<dbReference type="Gene3D" id="3.20.20.140">
    <property type="entry name" value="Metal-dependent hydrolases"/>
    <property type="match status" value="1"/>
</dbReference>
<feature type="binding site" evidence="7">
    <location>
        <begin position="319"/>
        <end position="321"/>
    </location>
    <ligand>
        <name>substrate</name>
    </ligand>
</feature>
<dbReference type="GO" id="GO:0008448">
    <property type="term" value="F:N-acetylglucosamine-6-phosphate deacetylase activity"/>
    <property type="evidence" value="ECO:0007669"/>
    <property type="project" value="UniProtKB-EC"/>
</dbReference>
<evidence type="ECO:0000256" key="2">
    <source>
        <dbReference type="ARBA" id="ARBA00022723"/>
    </source>
</evidence>
<dbReference type="NCBIfam" id="TIGR00221">
    <property type="entry name" value="nagA"/>
    <property type="match status" value="1"/>
</dbReference>
<dbReference type="Proteomes" id="UP000552045">
    <property type="component" value="Unassembled WGS sequence"/>
</dbReference>
<keyword evidence="2 8" id="KW-0479">Metal-binding</keyword>
<dbReference type="AlphaFoldDB" id="A0A7Y9ET08"/>
<dbReference type="RefSeq" id="WP_179430923.1">
    <property type="nucleotide sequence ID" value="NZ_BAABLC010000005.1"/>
</dbReference>
<evidence type="ECO:0000313" key="10">
    <source>
        <dbReference type="EMBL" id="NYD53415.1"/>
    </source>
</evidence>
<evidence type="ECO:0000256" key="8">
    <source>
        <dbReference type="PIRSR" id="PIRSR038994-3"/>
    </source>
</evidence>
<feature type="binding site" evidence="8">
    <location>
        <position position="229"/>
    </location>
    <ligand>
        <name>Zn(2+)</name>
        <dbReference type="ChEBI" id="CHEBI:29105"/>
    </ligand>
</feature>
<evidence type="ECO:0000256" key="6">
    <source>
        <dbReference type="PIRSR" id="PIRSR038994-1"/>
    </source>
</evidence>
<dbReference type="InterPro" id="IPR003764">
    <property type="entry name" value="GlcNAc_6-P_deAcase"/>
</dbReference>
<dbReference type="EMBL" id="JACCBH010000001">
    <property type="protein sequence ID" value="NYD53415.1"/>
    <property type="molecule type" value="Genomic_DNA"/>
</dbReference>
<dbReference type="PANTHER" id="PTHR11113:SF14">
    <property type="entry name" value="N-ACETYLGLUCOSAMINE-6-PHOSPHATE DEACETYLASE"/>
    <property type="match status" value="1"/>
</dbReference>
<dbReference type="PANTHER" id="PTHR11113">
    <property type="entry name" value="N-ACETYLGLUCOSAMINE-6-PHOSPHATE DEACETYLASE"/>
    <property type="match status" value="1"/>
</dbReference>
<dbReference type="PIRSF" id="PIRSF038994">
    <property type="entry name" value="NagA"/>
    <property type="match status" value="1"/>
</dbReference>
<feature type="binding site" evidence="7">
    <location>
        <position position="153"/>
    </location>
    <ligand>
        <name>substrate</name>
    </ligand>
</feature>
<feature type="binding site" evidence="7">
    <location>
        <begin position="232"/>
        <end position="233"/>
    </location>
    <ligand>
        <name>substrate</name>
    </ligand>
</feature>
<evidence type="ECO:0000256" key="5">
    <source>
        <dbReference type="PIRNR" id="PIRNR038994"/>
    </source>
</evidence>
<dbReference type="InterPro" id="IPR006680">
    <property type="entry name" value="Amidohydro-rel"/>
</dbReference>
<dbReference type="SUPFAM" id="SSF51556">
    <property type="entry name" value="Metallo-dependent hydrolases"/>
    <property type="match status" value="1"/>
</dbReference>
<name>A0A7Y9ET08_9MICO</name>